<dbReference type="STRING" id="714315.GCA_000516535_01631"/>
<proteinExistence type="inferred from homology"/>
<dbReference type="InterPro" id="IPR018497">
    <property type="entry name" value="Peptidase_M13_C"/>
</dbReference>
<protein>
    <submittedName>
        <fullName evidence="11">Peptidase family M13</fullName>
    </submittedName>
</protein>
<dbReference type="GO" id="GO:0005886">
    <property type="term" value="C:plasma membrane"/>
    <property type="evidence" value="ECO:0007669"/>
    <property type="project" value="TreeGrafter"/>
</dbReference>
<keyword evidence="4" id="KW-0479">Metal-binding</keyword>
<comment type="cofactor">
    <cofactor evidence="1">
        <name>Zn(2+)</name>
        <dbReference type="ChEBI" id="CHEBI:29105"/>
    </cofactor>
</comment>
<dbReference type="Pfam" id="PF05649">
    <property type="entry name" value="Peptidase_M13_N"/>
    <property type="match status" value="1"/>
</dbReference>
<evidence type="ECO:0000256" key="6">
    <source>
        <dbReference type="ARBA" id="ARBA00022833"/>
    </source>
</evidence>
<dbReference type="GO" id="GO:0004222">
    <property type="term" value="F:metalloendopeptidase activity"/>
    <property type="evidence" value="ECO:0007669"/>
    <property type="project" value="InterPro"/>
</dbReference>
<dbReference type="InterPro" id="IPR000718">
    <property type="entry name" value="Peptidase_M13"/>
</dbReference>
<accession>A0A510JBJ4</accession>
<sequence>MKKALILLLLATAVTFGKSAVQEKYSDKSLINDLSKTERPQDNFFKFVNGNWDKQTKIPSTRSGWGVTDELIEKNQGFLKDLISEIKNKKLSENSDEKKILTLYNSYYNVAERNKAGLKPLKNDLDTINSIKNLNDFQKYAIKKSKDGTRLLYDWSVSTDLNEARNYGIFLDTPKLGLSRSYFKGDTEEDKEVLDEYTEYVSDMLSYLGEKDTEEKAKKIVEFEKKIGKILLTDEELDDITKYNNPVKVSELAKKIKNINISDFLKQVGVNTGDVNTPEIKYYENLDKFINNSNLEVIKDYLKFHLISDSAELLDEKTSNRRFEFYGKYLSGQKERDNLEKRALDFVDSELGEIVGKVYVEKNFSEEAKKSTEEMVKYIKEAFRNRIEKLTWMSSQTKKATLEKLGKINSKIGYPNKWRNFETLKISENTSLYDKISEIKKWNYNNDLKKVGKPVDKDEWGMNAHEVNAYYSPTENEIVFPAGILQLPFYSYTSQPGINFGGIGAVIGHESTHGFDVAGASFDGDGNAKEWWTEQDRKKFDTETKRLVDQFSKYTVAKGVHLNGVFTLTENIADLGGTNIAYDALKLYLKDHPEKNVKFEGYTQEELFFISYARSWREKETEERLKNMIKSDPHAPAYYRVNGVLENMDSFHEIFKTKKGDKLYKEPKDRIKIW</sequence>
<dbReference type="KEGG" id="lgo:JCM16774_1624"/>
<dbReference type="CDD" id="cd08662">
    <property type="entry name" value="M13"/>
    <property type="match status" value="1"/>
</dbReference>
<dbReference type="GO" id="GO:0046872">
    <property type="term" value="F:metal ion binding"/>
    <property type="evidence" value="ECO:0007669"/>
    <property type="project" value="UniProtKB-KW"/>
</dbReference>
<dbReference type="AlphaFoldDB" id="A0A510JBJ4"/>
<organism evidence="11 12">
    <name type="scientific">Pseudoleptotrichia goodfellowii</name>
    <dbReference type="NCBI Taxonomy" id="157692"/>
    <lineage>
        <taxon>Bacteria</taxon>
        <taxon>Fusobacteriati</taxon>
        <taxon>Fusobacteriota</taxon>
        <taxon>Fusobacteriia</taxon>
        <taxon>Fusobacteriales</taxon>
        <taxon>Leptotrichiaceae</taxon>
        <taxon>Pseudoleptotrichia</taxon>
    </lineage>
</organism>
<dbReference type="InterPro" id="IPR008753">
    <property type="entry name" value="Peptidase_M13_N"/>
</dbReference>
<evidence type="ECO:0000313" key="11">
    <source>
        <dbReference type="EMBL" id="BBM36680.1"/>
    </source>
</evidence>
<evidence type="ECO:0000256" key="3">
    <source>
        <dbReference type="ARBA" id="ARBA00022670"/>
    </source>
</evidence>
<feature type="domain" description="Peptidase M13 N-terminal" evidence="10">
    <location>
        <begin position="40"/>
        <end position="415"/>
    </location>
</feature>
<dbReference type="InterPro" id="IPR042089">
    <property type="entry name" value="Peptidase_M13_dom_2"/>
</dbReference>
<keyword evidence="7" id="KW-0482">Metalloprotease</keyword>
<gene>
    <name evidence="11" type="ORF">JCM16774_1624</name>
</gene>
<dbReference type="PROSITE" id="PS51885">
    <property type="entry name" value="NEPRILYSIN"/>
    <property type="match status" value="1"/>
</dbReference>
<dbReference type="EMBL" id="AP019822">
    <property type="protein sequence ID" value="BBM36680.1"/>
    <property type="molecule type" value="Genomic_DNA"/>
</dbReference>
<dbReference type="PANTHER" id="PTHR11733">
    <property type="entry name" value="ZINC METALLOPROTEASE FAMILY M13 NEPRILYSIN-RELATED"/>
    <property type="match status" value="1"/>
</dbReference>
<keyword evidence="3" id="KW-0645">Protease</keyword>
<comment type="similarity">
    <text evidence="2">Belongs to the peptidase M13 family.</text>
</comment>
<dbReference type="Pfam" id="PF01431">
    <property type="entry name" value="Peptidase_M13"/>
    <property type="match status" value="1"/>
</dbReference>
<dbReference type="OrthoDB" id="9775677at2"/>
<dbReference type="PRINTS" id="PR00786">
    <property type="entry name" value="NEPRILYSIN"/>
</dbReference>
<dbReference type="PANTHER" id="PTHR11733:SF167">
    <property type="entry name" value="FI17812P1-RELATED"/>
    <property type="match status" value="1"/>
</dbReference>
<evidence type="ECO:0000256" key="4">
    <source>
        <dbReference type="ARBA" id="ARBA00022723"/>
    </source>
</evidence>
<name>A0A510JBJ4_9FUSO</name>
<evidence type="ECO:0000259" key="10">
    <source>
        <dbReference type="Pfam" id="PF05649"/>
    </source>
</evidence>
<feature type="signal peptide" evidence="8">
    <location>
        <begin position="1"/>
        <end position="20"/>
    </location>
</feature>
<keyword evidence="5" id="KW-0378">Hydrolase</keyword>
<dbReference type="Gene3D" id="3.40.390.10">
    <property type="entry name" value="Collagenase (Catalytic Domain)"/>
    <property type="match status" value="1"/>
</dbReference>
<evidence type="ECO:0000256" key="2">
    <source>
        <dbReference type="ARBA" id="ARBA00007357"/>
    </source>
</evidence>
<evidence type="ECO:0000256" key="5">
    <source>
        <dbReference type="ARBA" id="ARBA00022801"/>
    </source>
</evidence>
<dbReference type="InterPro" id="IPR024079">
    <property type="entry name" value="MetalloPept_cat_dom_sf"/>
</dbReference>
<evidence type="ECO:0000256" key="8">
    <source>
        <dbReference type="SAM" id="SignalP"/>
    </source>
</evidence>
<keyword evidence="6" id="KW-0862">Zinc</keyword>
<evidence type="ECO:0000256" key="1">
    <source>
        <dbReference type="ARBA" id="ARBA00001947"/>
    </source>
</evidence>
<evidence type="ECO:0000256" key="7">
    <source>
        <dbReference type="ARBA" id="ARBA00023049"/>
    </source>
</evidence>
<feature type="chain" id="PRO_5022136654" evidence="8">
    <location>
        <begin position="21"/>
        <end position="674"/>
    </location>
</feature>
<dbReference type="GO" id="GO:0016485">
    <property type="term" value="P:protein processing"/>
    <property type="evidence" value="ECO:0007669"/>
    <property type="project" value="TreeGrafter"/>
</dbReference>
<dbReference type="Gene3D" id="1.10.1380.10">
    <property type="entry name" value="Neutral endopeptidase , domain2"/>
    <property type="match status" value="1"/>
</dbReference>
<reference evidence="11 12" key="1">
    <citation type="submission" date="2019-07" db="EMBL/GenBank/DDBJ databases">
        <title>Complete Genome Sequence of Leptotrichia goodfellowii Strain JCM 16774.</title>
        <authorList>
            <person name="Watanabe S."/>
            <person name="Cui L."/>
        </authorList>
    </citation>
    <scope>NUCLEOTIDE SEQUENCE [LARGE SCALE GENOMIC DNA]</scope>
    <source>
        <strain evidence="11 12">JCM16774</strain>
    </source>
</reference>
<keyword evidence="8" id="KW-0732">Signal</keyword>
<dbReference type="RefSeq" id="WP_026737908.1">
    <property type="nucleotide sequence ID" value="NZ_AP019822.1"/>
</dbReference>
<feature type="domain" description="Peptidase M13 C-terminal" evidence="9">
    <location>
        <begin position="468"/>
        <end position="671"/>
    </location>
</feature>
<dbReference type="SUPFAM" id="SSF55486">
    <property type="entry name" value="Metalloproteases ('zincins'), catalytic domain"/>
    <property type="match status" value="1"/>
</dbReference>
<dbReference type="Proteomes" id="UP000321606">
    <property type="component" value="Chromosome"/>
</dbReference>
<evidence type="ECO:0000313" key="12">
    <source>
        <dbReference type="Proteomes" id="UP000321606"/>
    </source>
</evidence>
<evidence type="ECO:0000259" key="9">
    <source>
        <dbReference type="Pfam" id="PF01431"/>
    </source>
</evidence>